<dbReference type="RefSeq" id="WP_116721394.1">
    <property type="nucleotide sequence ID" value="NZ_CP011524.1"/>
</dbReference>
<keyword evidence="1" id="KW-0175">Coiled coil</keyword>
<protein>
    <submittedName>
        <fullName evidence="2">Uncharacterized protein</fullName>
    </submittedName>
</protein>
<sequence>MAKQNYYGSFNPSAAAKALKMADRYFCQITEDGTIYAGSGYVLFKLTPHDYAAIVQPVACCEAGNWTIDRNGKSESNIDAARIFSEAVKTAQNAADLQSCPLVINCKKDKNPAAAYYNAEADFVALYNPAYLAAFPGAAIRASSACSPAIMYNGGEAVGLVMPIRAEPKAARAVKAYFTEADDDNDNNAEAEKLRGQLAARNAELLEARDKIKALRGEINDLQAEVCELSTVSAEAVPAADNKPEPKTAAEIIAARWAEVDGLTATIKGAQTAAPVVWLAGDTKPHAKAIEADGGKWSAKKNAYYFRVA</sequence>
<comment type="caution">
    <text evidence="2">The sequence shown here is derived from an EMBL/GenBank/DDBJ whole genome shotgun (WGS) entry which is preliminary data.</text>
</comment>
<dbReference type="EMBL" id="QEKK01000001">
    <property type="protein sequence ID" value="PVY59632.1"/>
    <property type="molecule type" value="Genomic_DNA"/>
</dbReference>
<reference evidence="2 3" key="1">
    <citation type="submission" date="2018-04" db="EMBL/GenBank/DDBJ databases">
        <title>Genomic Encyclopedia of Type Strains, Phase IV (KMG-IV): sequencing the most valuable type-strain genomes for metagenomic binning, comparative biology and taxonomic classification.</title>
        <authorList>
            <person name="Goeker M."/>
        </authorList>
    </citation>
    <scope>NUCLEOTIDE SEQUENCE [LARGE SCALE GENOMIC DNA]</scope>
    <source>
        <strain evidence="2 3">DSM 26588</strain>
    </source>
</reference>
<organism evidence="2 3">
    <name type="scientific">Intestinimonas butyriciproducens</name>
    <dbReference type="NCBI Taxonomy" id="1297617"/>
    <lineage>
        <taxon>Bacteria</taxon>
        <taxon>Bacillati</taxon>
        <taxon>Bacillota</taxon>
        <taxon>Clostridia</taxon>
        <taxon>Eubacteriales</taxon>
        <taxon>Intestinimonas</taxon>
    </lineage>
</organism>
<name>A0A2U1CFE1_9FIRM</name>
<dbReference type="GeneID" id="93228119"/>
<evidence type="ECO:0000313" key="3">
    <source>
        <dbReference type="Proteomes" id="UP000245778"/>
    </source>
</evidence>
<evidence type="ECO:0000256" key="1">
    <source>
        <dbReference type="SAM" id="Coils"/>
    </source>
</evidence>
<accession>A0A2U1CFE1</accession>
<dbReference type="OrthoDB" id="9775658at2"/>
<dbReference type="AlphaFoldDB" id="A0A2U1CFE1"/>
<proteinExistence type="predicted"/>
<feature type="coiled-coil region" evidence="1">
    <location>
        <begin position="188"/>
        <end position="225"/>
    </location>
</feature>
<evidence type="ECO:0000313" key="2">
    <source>
        <dbReference type="EMBL" id="PVY59632.1"/>
    </source>
</evidence>
<dbReference type="Proteomes" id="UP000245778">
    <property type="component" value="Unassembled WGS sequence"/>
</dbReference>
<gene>
    <name evidence="2" type="ORF">C7373_101146</name>
</gene>